<comment type="caution">
    <text evidence="1">The sequence shown here is derived from an EMBL/GenBank/DDBJ whole genome shotgun (WGS) entry which is preliminary data.</text>
</comment>
<proteinExistence type="predicted"/>
<dbReference type="AlphaFoldDB" id="A0A3A4F682"/>
<dbReference type="OrthoDB" id="7270696at2"/>
<reference evidence="1 2" key="1">
    <citation type="submission" date="2018-09" db="EMBL/GenBank/DDBJ databases">
        <title>Nesterenkonia natronophila sp. nov., an alkaliphilic actinobacteriume isolated from a soda lake, and emended description of the genus Nesterenkonia.</title>
        <authorList>
            <person name="Menes R.J."/>
            <person name="Iriarte A."/>
        </authorList>
    </citation>
    <scope>NUCLEOTIDE SEQUENCE [LARGE SCALE GENOMIC DNA]</scope>
    <source>
        <strain evidence="1 2">M8</strain>
    </source>
</reference>
<gene>
    <name evidence="1" type="ORF">D3250_07770</name>
</gene>
<sequence length="106" mass="11971">MTEHTPPQDVANAAKRALDWIDEGKAGSGFTDTGKHRAHQLANRDALSAGQIKKMQQYFKRHVVDRDTEGFHRGEAGYPTPGRVAWDAWGGEPARTWVNRQKFRDL</sequence>
<accession>A0A3A4F682</accession>
<dbReference type="Proteomes" id="UP000266615">
    <property type="component" value="Unassembled WGS sequence"/>
</dbReference>
<evidence type="ECO:0000313" key="2">
    <source>
        <dbReference type="Proteomes" id="UP000266615"/>
    </source>
</evidence>
<organism evidence="1 2">
    <name type="scientific">Nesterenkonia natronophila</name>
    <dbReference type="NCBI Taxonomy" id="2174932"/>
    <lineage>
        <taxon>Bacteria</taxon>
        <taxon>Bacillati</taxon>
        <taxon>Actinomycetota</taxon>
        <taxon>Actinomycetes</taxon>
        <taxon>Micrococcales</taxon>
        <taxon>Micrococcaceae</taxon>
        <taxon>Nesterenkonia</taxon>
    </lineage>
</organism>
<protein>
    <submittedName>
        <fullName evidence="1">Uncharacterized protein</fullName>
    </submittedName>
</protein>
<keyword evidence="2" id="KW-1185">Reference proteome</keyword>
<dbReference type="RefSeq" id="WP_119902779.1">
    <property type="nucleotide sequence ID" value="NZ_QYZP01000002.1"/>
</dbReference>
<name>A0A3A4F682_9MICC</name>
<evidence type="ECO:0000313" key="1">
    <source>
        <dbReference type="EMBL" id="RJN31990.1"/>
    </source>
</evidence>
<dbReference type="EMBL" id="QYZP01000002">
    <property type="protein sequence ID" value="RJN31990.1"/>
    <property type="molecule type" value="Genomic_DNA"/>
</dbReference>